<evidence type="ECO:0000256" key="5">
    <source>
        <dbReference type="PROSITE-ProRule" id="PRU00309"/>
    </source>
</evidence>
<dbReference type="OrthoDB" id="7696810at2759"/>
<proteinExistence type="predicted"/>
<comment type="caution">
    <text evidence="7">The sequence shown here is derived from an EMBL/GenBank/DDBJ whole genome shotgun (WGS) entry which is preliminary data.</text>
</comment>
<keyword evidence="4 5" id="KW-0238">DNA-binding</keyword>
<reference evidence="7" key="2">
    <citation type="submission" date="2018-07" db="EMBL/GenBank/DDBJ databases">
        <authorList>
            <person name="Mckenzie S.K."/>
            <person name="Kronauer D.J.C."/>
        </authorList>
    </citation>
    <scope>NUCLEOTIDE SEQUENCE</scope>
    <source>
        <strain evidence="7">Clonal line C1</strain>
    </source>
</reference>
<keyword evidence="3" id="KW-0862">Zinc</keyword>
<dbReference type="EMBL" id="QOIP01000003">
    <property type="protein sequence ID" value="RLU24753.1"/>
    <property type="molecule type" value="Genomic_DNA"/>
</dbReference>
<evidence type="ECO:0000256" key="3">
    <source>
        <dbReference type="ARBA" id="ARBA00022833"/>
    </source>
</evidence>
<evidence type="ECO:0000313" key="7">
    <source>
        <dbReference type="EMBL" id="RLU24753.1"/>
    </source>
</evidence>
<feature type="domain" description="THAP-type" evidence="6">
    <location>
        <begin position="1"/>
        <end position="92"/>
    </location>
</feature>
<protein>
    <recommendedName>
        <fullName evidence="6">THAP-type domain-containing protein</fullName>
    </recommendedName>
</protein>
<dbReference type="InterPro" id="IPR026516">
    <property type="entry name" value="THAP1/10"/>
</dbReference>
<keyword evidence="2 5" id="KW-0863">Zinc-finger</keyword>
<evidence type="ECO:0000259" key="6">
    <source>
        <dbReference type="PROSITE" id="PS50950"/>
    </source>
</evidence>
<dbReference type="SMART" id="SM00692">
    <property type="entry name" value="DM3"/>
    <property type="match status" value="1"/>
</dbReference>
<dbReference type="AlphaFoldDB" id="A0A3L8DWY9"/>
<dbReference type="SMART" id="SM00980">
    <property type="entry name" value="THAP"/>
    <property type="match status" value="1"/>
</dbReference>
<dbReference type="GO" id="GO:0008270">
    <property type="term" value="F:zinc ion binding"/>
    <property type="evidence" value="ECO:0007669"/>
    <property type="project" value="UniProtKB-KW"/>
</dbReference>
<keyword evidence="1" id="KW-0479">Metal-binding</keyword>
<dbReference type="Gene3D" id="6.20.210.20">
    <property type="entry name" value="THAP domain"/>
    <property type="match status" value="1"/>
</dbReference>
<dbReference type="GO" id="GO:0043565">
    <property type="term" value="F:sequence-specific DNA binding"/>
    <property type="evidence" value="ECO:0007669"/>
    <property type="project" value="InterPro"/>
</dbReference>
<evidence type="ECO:0000256" key="2">
    <source>
        <dbReference type="ARBA" id="ARBA00022771"/>
    </source>
</evidence>
<sequence length="138" mass="15880">MKKSSGYKVCSVKHCKNTSANSNCHFFRFPKDSERTKQWLIACNRENLMLNVRKTAEKIYANNRICSNHFKGWMYTNHLKTRLLPSAQPTVNLSETDENDQNIVNAELFPNNNILVKSDDISKVFITKPSIHSLPSFS</sequence>
<accession>A0A3L8DWY9</accession>
<dbReference type="InterPro" id="IPR038441">
    <property type="entry name" value="THAP_Znf_sf"/>
</dbReference>
<reference evidence="7" key="1">
    <citation type="journal article" date="2018" name="Genome Res.">
        <title>The genomic architecture and molecular evolution of ant odorant receptors.</title>
        <authorList>
            <person name="McKenzie S.K."/>
            <person name="Kronauer D.J.C."/>
        </authorList>
    </citation>
    <scope>NUCLEOTIDE SEQUENCE [LARGE SCALE GENOMIC DNA]</scope>
    <source>
        <strain evidence="7">Clonal line C1</strain>
    </source>
</reference>
<dbReference type="PROSITE" id="PS50950">
    <property type="entry name" value="ZF_THAP"/>
    <property type="match status" value="1"/>
</dbReference>
<dbReference type="Pfam" id="PF05485">
    <property type="entry name" value="THAP"/>
    <property type="match status" value="1"/>
</dbReference>
<evidence type="ECO:0000256" key="1">
    <source>
        <dbReference type="ARBA" id="ARBA00022723"/>
    </source>
</evidence>
<dbReference type="PANTHER" id="PTHR46600">
    <property type="entry name" value="THAP DOMAIN-CONTAINING"/>
    <property type="match status" value="1"/>
</dbReference>
<name>A0A3L8DWY9_OOCBI</name>
<dbReference type="PANTHER" id="PTHR46600:SF11">
    <property type="entry name" value="THAP DOMAIN-CONTAINING PROTEIN 10"/>
    <property type="match status" value="1"/>
</dbReference>
<gene>
    <name evidence="7" type="ORF">DMN91_002843</name>
</gene>
<dbReference type="SUPFAM" id="SSF57716">
    <property type="entry name" value="Glucocorticoid receptor-like (DNA-binding domain)"/>
    <property type="match status" value="1"/>
</dbReference>
<organism evidence="7">
    <name type="scientific">Ooceraea biroi</name>
    <name type="common">Clonal raider ant</name>
    <name type="synonym">Cerapachys biroi</name>
    <dbReference type="NCBI Taxonomy" id="2015173"/>
    <lineage>
        <taxon>Eukaryota</taxon>
        <taxon>Metazoa</taxon>
        <taxon>Ecdysozoa</taxon>
        <taxon>Arthropoda</taxon>
        <taxon>Hexapoda</taxon>
        <taxon>Insecta</taxon>
        <taxon>Pterygota</taxon>
        <taxon>Neoptera</taxon>
        <taxon>Endopterygota</taxon>
        <taxon>Hymenoptera</taxon>
        <taxon>Apocrita</taxon>
        <taxon>Aculeata</taxon>
        <taxon>Formicoidea</taxon>
        <taxon>Formicidae</taxon>
        <taxon>Dorylinae</taxon>
        <taxon>Ooceraea</taxon>
    </lineage>
</organism>
<evidence type="ECO:0000256" key="4">
    <source>
        <dbReference type="ARBA" id="ARBA00023125"/>
    </source>
</evidence>
<dbReference type="InterPro" id="IPR006612">
    <property type="entry name" value="THAP_Znf"/>
</dbReference>
<dbReference type="Proteomes" id="UP000279307">
    <property type="component" value="Chromosome 3"/>
</dbReference>